<feature type="topological domain" description="Cytoplasmic" evidence="8">
    <location>
        <begin position="718"/>
        <end position="765"/>
    </location>
</feature>
<dbReference type="SUPFAM" id="SSF52540">
    <property type="entry name" value="P-loop containing nucleoside triphosphate hydrolases"/>
    <property type="match status" value="1"/>
</dbReference>
<feature type="binding site" evidence="8">
    <location>
        <begin position="46"/>
        <end position="53"/>
    </location>
    <ligand>
        <name>GTP</name>
        <dbReference type="ChEBI" id="CHEBI:37565"/>
    </ligand>
</feature>
<feature type="transmembrane region" description="Helical" evidence="9">
    <location>
        <begin position="697"/>
        <end position="718"/>
    </location>
</feature>
<dbReference type="Pfam" id="PF05879">
    <property type="entry name" value="RHD3_GTPase"/>
    <property type="match status" value="1"/>
</dbReference>
<evidence type="ECO:0000313" key="11">
    <source>
        <dbReference type="EMBL" id="CEP23556.1"/>
    </source>
</evidence>
<evidence type="ECO:0000256" key="9">
    <source>
        <dbReference type="SAM" id="Phobius"/>
    </source>
</evidence>
<dbReference type="PROSITE" id="PS51715">
    <property type="entry name" value="G_GB1_RHD3"/>
    <property type="match status" value="1"/>
</dbReference>
<comment type="subcellular location">
    <subcellularLocation>
        <location evidence="8">Endoplasmic reticulum membrane</location>
        <topology evidence="8">Multi-pass membrane protein</topology>
    </subcellularLocation>
    <text evidence="8">Enriched in the cortical ER. Concentrated in punctae along the ER tubules.</text>
</comment>
<feature type="transmembrane region" description="Helical" evidence="9">
    <location>
        <begin position="673"/>
        <end position="690"/>
    </location>
</feature>
<dbReference type="GO" id="GO:0005789">
    <property type="term" value="C:endoplasmic reticulum membrane"/>
    <property type="evidence" value="ECO:0007669"/>
    <property type="project" value="UniProtKB-SubCell"/>
</dbReference>
<feature type="topological domain" description="Lumenal" evidence="8">
    <location>
        <begin position="694"/>
        <end position="696"/>
    </location>
</feature>
<evidence type="ECO:0000256" key="7">
    <source>
        <dbReference type="ARBA" id="ARBA00023136"/>
    </source>
</evidence>
<evidence type="ECO:0000256" key="3">
    <source>
        <dbReference type="ARBA" id="ARBA00022801"/>
    </source>
</evidence>
<evidence type="ECO:0000313" key="12">
    <source>
        <dbReference type="Proteomes" id="UP000038830"/>
    </source>
</evidence>
<sequence>MSEVSNDSVQVIDEAKEFQRDSVKAYLSKVSPNDMGLDYHVISVFGSQSTGKSTLLNALFHTKFDVMNEAQRQQTTKGIWLGFSPKVESHSTSLGKEHVFVMDVEGSDGRERGEDQDFERKAALFALATSEVLIVNIWEHQVGLYQGANMGLLKTVFEVNLSLFGDKDHKMLLLFVIRDHVGSTPLENLSNTLTQDLHKMWNDIAKPSTVASDTPLSKYFDLEFVGLSHKVLQEHQFHEDVRSLGDRFTPGDENYLFKKDYHQAFPIDGWSVYAENCWNQIQSNKDLDLPTQQILVARFRCDEIIKETLELFDSEFEHTFGGVKLDGLKGASLADEFKKLLQLSFSTYDLQAGHYNKEVYTSKRDALTKSINSKLLTLFKDFIKELSKSAFSEFTQSLNDKSTKATFLERSTDAKTIALTSFSQELEPVSELDPETFTYQNELEEFSSKLQEQIQRSREQEINTLTSRIAKKLVPSLKNETVDSFAAPDIEMWDRVLDSFRELLKLSLSKYQTSDSTYDFKLGCSPEENDRIVQKIGKESWLSFDNFIHDYLRPDNVVNILKRQFDEVFTYDNTGIPRVWKNETEISSAYREASQHALKSLPLLSIAKLSNDSEIIPDYDIYDDEDEEDVHPHRFSHILSAPEQLRVKKDFLKQAEVSYRDASRSIISNISKIPPFMYILLIVLGWNEFMAILRNPLYLVLAILIGTGLFFVNTLNLWGPLDLAFHALVKQIKAHLASILLDDNSATVPQPLESYEMDDLSEKAE</sequence>
<proteinExistence type="inferred from homology"/>
<dbReference type="PANTHER" id="PTHR45923:SF2">
    <property type="entry name" value="PROTEIN SEY1"/>
    <property type="match status" value="1"/>
</dbReference>
<dbReference type="HAMAP" id="MF_03109">
    <property type="entry name" value="Sey1"/>
    <property type="match status" value="1"/>
</dbReference>
<keyword evidence="6 8" id="KW-0342">GTP-binding</keyword>
<dbReference type="CDD" id="cd01851">
    <property type="entry name" value="GBP"/>
    <property type="match status" value="1"/>
</dbReference>
<keyword evidence="2 8" id="KW-0547">Nucleotide-binding</keyword>
<evidence type="ECO:0000256" key="5">
    <source>
        <dbReference type="ARBA" id="ARBA00022989"/>
    </source>
</evidence>
<gene>
    <name evidence="11" type="primary">NAG6</name>
    <name evidence="8" type="synonym">SEY1</name>
    <name evidence="11" type="ORF">BN1211_4168</name>
</gene>
<dbReference type="GO" id="GO:0003924">
    <property type="term" value="F:GTPase activity"/>
    <property type="evidence" value="ECO:0007669"/>
    <property type="project" value="UniProtKB-UniRule"/>
</dbReference>
<name>A0A0H5C670_CYBJN</name>
<dbReference type="AlphaFoldDB" id="A0A0H5C670"/>
<feature type="topological domain" description="Cytoplasmic" evidence="8">
    <location>
        <begin position="1"/>
        <end position="672"/>
    </location>
</feature>
<keyword evidence="3 8" id="KW-0378">Hydrolase</keyword>
<reference evidence="12" key="1">
    <citation type="journal article" date="2015" name="J. Biotechnol.">
        <title>The structure of the Cyberlindnera jadinii genome and its relation to Candida utilis analyzed by the occurrence of single nucleotide polymorphisms.</title>
        <authorList>
            <person name="Rupp O."/>
            <person name="Brinkrolf K."/>
            <person name="Buerth C."/>
            <person name="Kunigo M."/>
            <person name="Schneider J."/>
            <person name="Jaenicke S."/>
            <person name="Goesmann A."/>
            <person name="Puehler A."/>
            <person name="Jaeger K.-E."/>
            <person name="Ernst J.F."/>
        </authorList>
    </citation>
    <scope>NUCLEOTIDE SEQUENCE [LARGE SCALE GENOMIC DNA]</scope>
    <source>
        <strain evidence="12">ATCC 18201 / CBS 1600 / BCRC 20928 / JCM 3617 / NBRC 0987 / NRRL Y-1542</strain>
    </source>
</reference>
<dbReference type="InterPro" id="IPR008803">
    <property type="entry name" value="RHD3/Sey1"/>
</dbReference>
<dbReference type="FunFam" id="3.40.50.300:FF:000727">
    <property type="entry name" value="Protein SEY1 homolog"/>
    <property type="match status" value="1"/>
</dbReference>
<dbReference type="EMBL" id="CDQK01000004">
    <property type="protein sequence ID" value="CEP23556.1"/>
    <property type="molecule type" value="Genomic_DNA"/>
</dbReference>
<dbReference type="InterPro" id="IPR027417">
    <property type="entry name" value="P-loop_NTPase"/>
</dbReference>
<dbReference type="GO" id="GO:0005525">
    <property type="term" value="F:GTP binding"/>
    <property type="evidence" value="ECO:0007669"/>
    <property type="project" value="UniProtKB-UniRule"/>
</dbReference>
<keyword evidence="5 8" id="KW-1133">Transmembrane helix</keyword>
<evidence type="ECO:0000256" key="8">
    <source>
        <dbReference type="HAMAP-Rule" id="MF_03109"/>
    </source>
</evidence>
<accession>A0A0H5C670</accession>
<feature type="domain" description="GB1/RHD3-type G" evidence="10">
    <location>
        <begin position="36"/>
        <end position="261"/>
    </location>
</feature>
<dbReference type="InterPro" id="IPR046758">
    <property type="entry name" value="Sey1/RHD3-like_3HB"/>
</dbReference>
<dbReference type="GO" id="GO:0016320">
    <property type="term" value="P:endoplasmic reticulum membrane fusion"/>
    <property type="evidence" value="ECO:0007669"/>
    <property type="project" value="TreeGrafter"/>
</dbReference>
<dbReference type="PANTHER" id="PTHR45923">
    <property type="entry name" value="PROTEIN SEY1"/>
    <property type="match status" value="1"/>
</dbReference>
<comment type="similarity">
    <text evidence="8">Belongs to the TRAFAC class dynamin-like GTPase superfamily. GB1/RHD3 GTPase family. RHD3 subfamily.</text>
</comment>
<evidence type="ECO:0000256" key="4">
    <source>
        <dbReference type="ARBA" id="ARBA00022824"/>
    </source>
</evidence>
<evidence type="ECO:0000256" key="6">
    <source>
        <dbReference type="ARBA" id="ARBA00023134"/>
    </source>
</evidence>
<keyword evidence="1 8" id="KW-0812">Transmembrane</keyword>
<evidence type="ECO:0000259" key="10">
    <source>
        <dbReference type="PROSITE" id="PS51715"/>
    </source>
</evidence>
<keyword evidence="4 8" id="KW-0256">Endoplasmic reticulum</keyword>
<evidence type="ECO:0000256" key="2">
    <source>
        <dbReference type="ARBA" id="ARBA00022741"/>
    </source>
</evidence>
<organism evidence="11 12">
    <name type="scientific">Cyberlindnera jadinii (strain ATCC 18201 / CBS 1600 / BCRC 20928 / JCM 3617 / NBRC 0987 / NRRL Y-1542)</name>
    <name type="common">Torula yeast</name>
    <name type="synonym">Candida utilis</name>
    <dbReference type="NCBI Taxonomy" id="983966"/>
    <lineage>
        <taxon>Eukaryota</taxon>
        <taxon>Fungi</taxon>
        <taxon>Dikarya</taxon>
        <taxon>Ascomycota</taxon>
        <taxon>Saccharomycotina</taxon>
        <taxon>Saccharomycetes</taxon>
        <taxon>Phaffomycetales</taxon>
        <taxon>Phaffomycetaceae</taxon>
        <taxon>Cyberlindnera</taxon>
    </lineage>
</organism>
<protein>
    <submittedName>
        <fullName evidence="11">NAG6 protein</fullName>
    </submittedName>
</protein>
<evidence type="ECO:0000256" key="1">
    <source>
        <dbReference type="ARBA" id="ARBA00022692"/>
    </source>
</evidence>
<dbReference type="Pfam" id="PF20428">
    <property type="entry name" value="Sey1_3HB"/>
    <property type="match status" value="1"/>
</dbReference>
<dbReference type="Proteomes" id="UP000038830">
    <property type="component" value="Unassembled WGS sequence"/>
</dbReference>
<dbReference type="Gene3D" id="3.40.50.300">
    <property type="entry name" value="P-loop containing nucleotide triphosphate hydrolases"/>
    <property type="match status" value="1"/>
</dbReference>
<dbReference type="InterPro" id="IPR030386">
    <property type="entry name" value="G_GB1_RHD3_dom"/>
</dbReference>
<keyword evidence="7 8" id="KW-0472">Membrane</keyword>